<dbReference type="Pfam" id="PF00691">
    <property type="entry name" value="OmpA"/>
    <property type="match status" value="1"/>
</dbReference>
<protein>
    <submittedName>
        <fullName evidence="3">OmpA family protein</fullName>
    </submittedName>
</protein>
<evidence type="ECO:0000259" key="2">
    <source>
        <dbReference type="PROSITE" id="PS51123"/>
    </source>
</evidence>
<dbReference type="PROSITE" id="PS51123">
    <property type="entry name" value="OMPA_2"/>
    <property type="match status" value="1"/>
</dbReference>
<dbReference type="OrthoDB" id="5347798at2"/>
<evidence type="ECO:0000313" key="3">
    <source>
        <dbReference type="EMBL" id="QGM46301.1"/>
    </source>
</evidence>
<reference evidence="3 4" key="1">
    <citation type="submission" date="2019-11" db="EMBL/GenBank/DDBJ databases">
        <title>The genome sequence of Methylocystis heyeri.</title>
        <authorList>
            <person name="Oshkin I.Y."/>
            <person name="Miroshnikov K."/>
            <person name="Dedysh S.N."/>
        </authorList>
    </citation>
    <scope>NUCLEOTIDE SEQUENCE [LARGE SCALE GENOMIC DNA]</scope>
    <source>
        <strain evidence="3 4">H2</strain>
    </source>
</reference>
<feature type="domain" description="OmpA-like" evidence="2">
    <location>
        <begin position="417"/>
        <end position="533"/>
    </location>
</feature>
<dbReference type="InterPro" id="IPR036737">
    <property type="entry name" value="OmpA-like_sf"/>
</dbReference>
<keyword evidence="1" id="KW-0472">Membrane</keyword>
<dbReference type="GO" id="GO:0016020">
    <property type="term" value="C:membrane"/>
    <property type="evidence" value="ECO:0007669"/>
    <property type="project" value="UniProtKB-UniRule"/>
</dbReference>
<dbReference type="EMBL" id="CP046052">
    <property type="protein sequence ID" value="QGM46301.1"/>
    <property type="molecule type" value="Genomic_DNA"/>
</dbReference>
<dbReference type="CDD" id="cd07185">
    <property type="entry name" value="OmpA_C-like"/>
    <property type="match status" value="1"/>
</dbReference>
<organism evidence="3 4">
    <name type="scientific">Methylocystis heyeri</name>
    <dbReference type="NCBI Taxonomy" id="391905"/>
    <lineage>
        <taxon>Bacteria</taxon>
        <taxon>Pseudomonadati</taxon>
        <taxon>Pseudomonadota</taxon>
        <taxon>Alphaproteobacteria</taxon>
        <taxon>Hyphomicrobiales</taxon>
        <taxon>Methylocystaceae</taxon>
        <taxon>Methylocystis</taxon>
    </lineage>
</organism>
<dbReference type="InterPro" id="IPR006665">
    <property type="entry name" value="OmpA-like"/>
</dbReference>
<sequence length="538" mass="58914">MAGDEAESESFDRLKSLIIGDDFRRLGEIEQELRRVDGYVGDRSRLEAATAEILVDALRRAEVSRHKELAGVIAPLIVAAIRSEIRNSKDMMVEALYPITGRLVTAAVANAFAELIESLNRRIDDMVSTNVWRLRLRALMTGRSMAEVALAEAEKVARLRRALLLERGSGRVLTAWPTAAAESGEQNELTSGLIAAITEFAATVYADRGGELRMLDLGANHVFLRASARLIVAAEFSGELSKAFERQLDAVFLAIVELQEKNGEAIDGQTLADGLGEALKTQSAKPSSKTPLKIVAAGVAILAAFAVYKPALRALRDHRIETAYAAAHAAEPSLAQYPLRLEVDHEKQRVMLRGLAADEDGPQRIISKIAPAAEPYRVERDVAALATAAALGSLRQELEQSQATLRRMEQQAEAPGTQLNRLIEHFAVFFNRQDNLADPAAVNPRLDELADLIKKAGVNLRIVGYADPVTGSQARNATVSRQRAEKVAAMLVERGVPRSRLAVLSRSTLEPLADWSLNPNRSRRVVFERPFEGEFDIR</sequence>
<dbReference type="KEGG" id="mhey:H2LOC_011670"/>
<evidence type="ECO:0000313" key="4">
    <source>
        <dbReference type="Proteomes" id="UP000309061"/>
    </source>
</evidence>
<evidence type="ECO:0000256" key="1">
    <source>
        <dbReference type="PROSITE-ProRule" id="PRU00473"/>
    </source>
</evidence>
<gene>
    <name evidence="3" type="ORF">H2LOC_011670</name>
</gene>
<dbReference type="AlphaFoldDB" id="A0A6B8KH38"/>
<dbReference type="Gene3D" id="3.30.1330.60">
    <property type="entry name" value="OmpA-like domain"/>
    <property type="match status" value="1"/>
</dbReference>
<dbReference type="Proteomes" id="UP000309061">
    <property type="component" value="Chromosome"/>
</dbReference>
<dbReference type="RefSeq" id="WP_136496551.1">
    <property type="nucleotide sequence ID" value="NZ_CP046052.1"/>
</dbReference>
<keyword evidence="4" id="KW-1185">Reference proteome</keyword>
<accession>A0A6B8KH38</accession>
<proteinExistence type="predicted"/>
<dbReference type="SUPFAM" id="SSF103088">
    <property type="entry name" value="OmpA-like"/>
    <property type="match status" value="1"/>
</dbReference>
<name>A0A6B8KH38_9HYPH</name>